<sequence>MMRLIFGLGNPGIQYRNTRHNLGFMVIDRLSELHKIELNAFCYHAWLGEGFLAQKKILLAKPLTFVNEAGKSLAEIKRGYRLSTQDILIINDDADLELGRLRISKKGGDGGHKGLRSIIESLGTQEVPRLRVGIGRPGEEEDLTQFVLGEFTSQEKKVIKDTVDRAAQAVGVLLKQSIEEVMRQYN</sequence>
<comment type="caution">
    <text evidence="10">The sequence shown here is derived from an EMBL/GenBank/DDBJ whole genome shotgun (WGS) entry which is preliminary data.</text>
</comment>
<feature type="active site" description="Proton acceptor" evidence="7">
    <location>
        <position position="20"/>
    </location>
</feature>
<dbReference type="PROSITE" id="PS01195">
    <property type="entry name" value="PEPT_TRNA_HYDROL_1"/>
    <property type="match status" value="1"/>
</dbReference>
<dbReference type="HAMAP" id="MF_00083">
    <property type="entry name" value="Pept_tRNA_hydro_bact"/>
    <property type="match status" value="1"/>
</dbReference>
<comment type="similarity">
    <text evidence="5 7 9">Belongs to the PTH family.</text>
</comment>
<keyword evidence="3 7" id="KW-0378">Hydrolase</keyword>
<comment type="subunit">
    <text evidence="7">Monomer.</text>
</comment>
<reference evidence="10 11" key="1">
    <citation type="submission" date="2019-03" db="EMBL/GenBank/DDBJ databases">
        <title>Metabolic potential of uncultured bacteria and archaea associated with petroleum seepage in deep-sea sediments.</title>
        <authorList>
            <person name="Dong X."/>
            <person name="Hubert C."/>
        </authorList>
    </citation>
    <scope>NUCLEOTIDE SEQUENCE [LARGE SCALE GENOMIC DNA]</scope>
    <source>
        <strain evidence="10">E44_bin3</strain>
    </source>
</reference>
<comment type="function">
    <text evidence="7">Hydrolyzes ribosome-free peptidyl-tRNAs (with 1 or more amino acids incorporated), which drop off the ribosome during protein synthesis, or as a result of ribosome stalling.</text>
</comment>
<gene>
    <name evidence="7" type="primary">pth</name>
    <name evidence="10" type="ORF">E3J68_02575</name>
</gene>
<comment type="caution">
    <text evidence="7">Lacks conserved residue(s) required for the propagation of feature annotation.</text>
</comment>
<proteinExistence type="inferred from homology"/>
<feature type="binding site" evidence="7">
    <location>
        <position position="15"/>
    </location>
    <ligand>
        <name>tRNA</name>
        <dbReference type="ChEBI" id="CHEBI:17843"/>
    </ligand>
</feature>
<accession>A0A523TF71</accession>
<dbReference type="CDD" id="cd00462">
    <property type="entry name" value="PTH"/>
    <property type="match status" value="1"/>
</dbReference>
<comment type="function">
    <text evidence="7">Catalyzes the release of premature peptidyl moieties from peptidyl-tRNA molecules trapped in stalled 50S ribosomal subunits, and thus maintains levels of free tRNAs and 50S ribosomes.</text>
</comment>
<dbReference type="GO" id="GO:0072344">
    <property type="term" value="P:rescue of stalled ribosome"/>
    <property type="evidence" value="ECO:0007669"/>
    <property type="project" value="UniProtKB-UniRule"/>
</dbReference>
<evidence type="ECO:0000256" key="2">
    <source>
        <dbReference type="ARBA" id="ARBA00022555"/>
    </source>
</evidence>
<dbReference type="SUPFAM" id="SSF53178">
    <property type="entry name" value="Peptidyl-tRNA hydrolase-like"/>
    <property type="match status" value="1"/>
</dbReference>
<feature type="site" description="Discriminates between blocked and unblocked aminoacyl-tRNA" evidence="7">
    <location>
        <position position="10"/>
    </location>
</feature>
<feature type="site" description="Stabilizes the basic form of H active site to accept a proton" evidence="7">
    <location>
        <position position="92"/>
    </location>
</feature>
<dbReference type="EMBL" id="SOJT01000106">
    <property type="protein sequence ID" value="TET28978.1"/>
    <property type="molecule type" value="Genomic_DNA"/>
</dbReference>
<feature type="binding site" evidence="7">
    <location>
        <position position="67"/>
    </location>
    <ligand>
        <name>tRNA</name>
        <dbReference type="ChEBI" id="CHEBI:17843"/>
    </ligand>
</feature>
<evidence type="ECO:0000256" key="4">
    <source>
        <dbReference type="ARBA" id="ARBA00022884"/>
    </source>
</evidence>
<evidence type="ECO:0000313" key="11">
    <source>
        <dbReference type="Proteomes" id="UP000316517"/>
    </source>
</evidence>
<evidence type="ECO:0000256" key="3">
    <source>
        <dbReference type="ARBA" id="ARBA00022801"/>
    </source>
</evidence>
<dbReference type="GO" id="GO:0006515">
    <property type="term" value="P:protein quality control for misfolded or incompletely synthesized proteins"/>
    <property type="evidence" value="ECO:0007669"/>
    <property type="project" value="UniProtKB-UniRule"/>
</dbReference>
<dbReference type="EC" id="3.1.1.29" evidence="1 7"/>
<dbReference type="PANTHER" id="PTHR17224:SF1">
    <property type="entry name" value="PEPTIDYL-TRNA HYDROLASE"/>
    <property type="match status" value="1"/>
</dbReference>
<dbReference type="PANTHER" id="PTHR17224">
    <property type="entry name" value="PEPTIDYL-TRNA HYDROLASE"/>
    <property type="match status" value="1"/>
</dbReference>
<evidence type="ECO:0000256" key="8">
    <source>
        <dbReference type="RuleBase" id="RU000673"/>
    </source>
</evidence>
<protein>
    <recommendedName>
        <fullName evidence="6 7">Peptidyl-tRNA hydrolase</fullName>
        <shortName evidence="7">Pth</shortName>
        <ecNumber evidence="1 7">3.1.1.29</ecNumber>
    </recommendedName>
</protein>
<dbReference type="Gene3D" id="3.40.50.1470">
    <property type="entry name" value="Peptidyl-tRNA hydrolase"/>
    <property type="match status" value="1"/>
</dbReference>
<evidence type="ECO:0000256" key="6">
    <source>
        <dbReference type="ARBA" id="ARBA00050038"/>
    </source>
</evidence>
<dbReference type="GO" id="GO:0004045">
    <property type="term" value="F:peptidyl-tRNA hydrolase activity"/>
    <property type="evidence" value="ECO:0007669"/>
    <property type="project" value="UniProtKB-UniRule"/>
</dbReference>
<dbReference type="AlphaFoldDB" id="A0A523TF71"/>
<keyword evidence="4 7" id="KW-0694">RNA-binding</keyword>
<feature type="binding site" evidence="7">
    <location>
        <position position="65"/>
    </location>
    <ligand>
        <name>tRNA</name>
        <dbReference type="ChEBI" id="CHEBI:17843"/>
    </ligand>
</feature>
<comment type="subcellular location">
    <subcellularLocation>
        <location evidence="7">Cytoplasm</location>
    </subcellularLocation>
</comment>
<evidence type="ECO:0000256" key="9">
    <source>
        <dbReference type="RuleBase" id="RU004320"/>
    </source>
</evidence>
<comment type="catalytic activity">
    <reaction evidence="7 8">
        <text>an N-acyl-L-alpha-aminoacyl-tRNA + H2O = an N-acyl-L-amino acid + a tRNA + H(+)</text>
        <dbReference type="Rhea" id="RHEA:54448"/>
        <dbReference type="Rhea" id="RHEA-COMP:10123"/>
        <dbReference type="Rhea" id="RHEA-COMP:13883"/>
        <dbReference type="ChEBI" id="CHEBI:15377"/>
        <dbReference type="ChEBI" id="CHEBI:15378"/>
        <dbReference type="ChEBI" id="CHEBI:59874"/>
        <dbReference type="ChEBI" id="CHEBI:78442"/>
        <dbReference type="ChEBI" id="CHEBI:138191"/>
        <dbReference type="EC" id="3.1.1.29"/>
    </reaction>
</comment>
<dbReference type="InterPro" id="IPR036416">
    <property type="entry name" value="Pept_tRNA_hydro_sf"/>
</dbReference>
<dbReference type="Pfam" id="PF01195">
    <property type="entry name" value="Pept_tRNA_hydro"/>
    <property type="match status" value="1"/>
</dbReference>
<evidence type="ECO:0000256" key="1">
    <source>
        <dbReference type="ARBA" id="ARBA00013260"/>
    </source>
</evidence>
<keyword evidence="2 7" id="KW-0820">tRNA-binding</keyword>
<keyword evidence="7" id="KW-0963">Cytoplasm</keyword>
<organism evidence="10 11">
    <name type="scientific">Aerophobetes bacterium</name>
    <dbReference type="NCBI Taxonomy" id="2030807"/>
    <lineage>
        <taxon>Bacteria</taxon>
        <taxon>Candidatus Aerophobota</taxon>
    </lineage>
</organism>
<dbReference type="GO" id="GO:0000049">
    <property type="term" value="F:tRNA binding"/>
    <property type="evidence" value="ECO:0007669"/>
    <property type="project" value="UniProtKB-UniRule"/>
</dbReference>
<dbReference type="FunFam" id="3.40.50.1470:FF:000001">
    <property type="entry name" value="Peptidyl-tRNA hydrolase"/>
    <property type="match status" value="1"/>
</dbReference>
<dbReference type="GO" id="GO:0005737">
    <property type="term" value="C:cytoplasm"/>
    <property type="evidence" value="ECO:0007669"/>
    <property type="project" value="UniProtKB-SubCell"/>
</dbReference>
<evidence type="ECO:0000256" key="7">
    <source>
        <dbReference type="HAMAP-Rule" id="MF_00083"/>
    </source>
</evidence>
<evidence type="ECO:0000313" key="10">
    <source>
        <dbReference type="EMBL" id="TET28978.1"/>
    </source>
</evidence>
<dbReference type="Proteomes" id="UP000316517">
    <property type="component" value="Unassembled WGS sequence"/>
</dbReference>
<evidence type="ECO:0000256" key="5">
    <source>
        <dbReference type="ARBA" id="ARBA00038063"/>
    </source>
</evidence>
<dbReference type="NCBIfam" id="TIGR00447">
    <property type="entry name" value="pth"/>
    <property type="match status" value="1"/>
</dbReference>
<name>A0A523TF71_UNCAE</name>
<dbReference type="InterPro" id="IPR018171">
    <property type="entry name" value="Pept_tRNA_hydro_CS"/>
</dbReference>
<dbReference type="InterPro" id="IPR001328">
    <property type="entry name" value="Pept_tRNA_hydro"/>
</dbReference>